<sequence length="787" mass="85366">MSRRALWLLATALWIAPALGAISTYSRAENEDGSLPTYKDPNASIEDRVNDLLPRMTLEEKVAQIIQGDMDGWMNFSSTTDDTKVYNASGLVEMMKYKAGSIWGGYQTPWDKFVYGVTIGQKYLRENTTLGIPALIQSEGLHGFTNDGTTFPSPIGLAASFDRALVQDVASVIGTEAEALGVSNIFAPVLDMSRELRWGRVEENYGEDPFLTGEIGLAYVKGIQSGRRRNTSDMAIARVAANCKHFAAFGSPLGGLNLAPVSGGERELRTVFLKPFYRACLNSLSFMSAYSSYDGIPAIANTHLLTDILRDEWGYQYWVTTDSGSVDLLITEHATCETRTCAAKTAIENYSGEMGGGTYTYLTLPDQVNNGSVDISYIDVTVKTMLRTKLALGLFENPYPYDDYKSMLRTPASLETCHKADTDTIVLLENHNGTLPLSKNIGSIALVGPMVDRVNYGDYVFHIALEHGISPLEGFTQYLANVSSDTIINYAPGCVLNSSDESLIPDAVSAVQESEVAIVMVGTWSLDQSLLWTSAAATTGEHVDLSDLSLVGAQFPLVKAVQAVGKPTIVVFISGKPENADAIVQQFYPGEYGGLAIAEVLFGTVNPSGKLPISFPREVGTTPSYYNYLKGGRPVNPGEILDNGTLVFGHQYVLNSPVPLWSFGRGLSYTTFNYTDLQLSSATISTTDNFNVTVAVHNNGSVDGKEVVQVYMKDVVSSVVTPNKELIGFEKVTIVAGGLTVVTIPVNSSQLAVWTVKNQWVVEPGRFMIMVGTSEETYLTTNLTIVA</sequence>
<dbReference type="InterPro" id="IPR036962">
    <property type="entry name" value="Glyco_hydro_3_N_sf"/>
</dbReference>
<evidence type="ECO:0000259" key="5">
    <source>
        <dbReference type="SMART" id="SM01217"/>
    </source>
</evidence>
<feature type="domain" description="Fibronectin type III-like" evidence="5">
    <location>
        <begin position="706"/>
        <end position="775"/>
    </location>
</feature>
<dbReference type="InterPro" id="IPR013783">
    <property type="entry name" value="Ig-like_fold"/>
</dbReference>
<dbReference type="Pfam" id="PF14310">
    <property type="entry name" value="Fn3-like"/>
    <property type="match status" value="1"/>
</dbReference>
<dbReference type="PRINTS" id="PR00133">
    <property type="entry name" value="GLHYDRLASE3"/>
</dbReference>
<dbReference type="SUPFAM" id="SSF52279">
    <property type="entry name" value="Beta-D-glucan exohydrolase, C-terminal domain"/>
    <property type="match status" value="1"/>
</dbReference>
<feature type="chain" id="PRO_5002316194" evidence="4">
    <location>
        <begin position="21"/>
        <end position="787"/>
    </location>
</feature>
<dbReference type="InterPro" id="IPR026891">
    <property type="entry name" value="Fn3-like"/>
</dbReference>
<dbReference type="FunFam" id="2.60.40.10:FF:000495">
    <property type="entry name" value="Periplasmic beta-glucosidase"/>
    <property type="match status" value="1"/>
</dbReference>
<dbReference type="InterPro" id="IPR036881">
    <property type="entry name" value="Glyco_hydro_3_C_sf"/>
</dbReference>
<dbReference type="Gene3D" id="3.20.20.300">
    <property type="entry name" value="Glycoside hydrolase, family 3, N-terminal domain"/>
    <property type="match status" value="1"/>
</dbReference>
<dbReference type="InterPro" id="IPR017853">
    <property type="entry name" value="GH"/>
</dbReference>
<dbReference type="PANTHER" id="PTHR30620">
    <property type="entry name" value="PERIPLASMIC BETA-GLUCOSIDASE-RELATED"/>
    <property type="match status" value="1"/>
</dbReference>
<dbReference type="Gene3D" id="2.60.40.10">
    <property type="entry name" value="Immunoglobulins"/>
    <property type="match status" value="1"/>
</dbReference>
<dbReference type="InterPro" id="IPR002772">
    <property type="entry name" value="Glyco_hydro_3_C"/>
</dbReference>
<protein>
    <submittedName>
        <fullName evidence="6">Family 3 glycoside hydrolase</fullName>
    </submittedName>
</protein>
<organism evidence="6 7">
    <name type="scientific">Fistulina hepatica ATCC 64428</name>
    <dbReference type="NCBI Taxonomy" id="1128425"/>
    <lineage>
        <taxon>Eukaryota</taxon>
        <taxon>Fungi</taxon>
        <taxon>Dikarya</taxon>
        <taxon>Basidiomycota</taxon>
        <taxon>Agaricomycotina</taxon>
        <taxon>Agaricomycetes</taxon>
        <taxon>Agaricomycetidae</taxon>
        <taxon>Agaricales</taxon>
        <taxon>Fistulinaceae</taxon>
        <taxon>Fistulina</taxon>
    </lineage>
</organism>
<accession>A0A0D7AB55</accession>
<keyword evidence="7" id="KW-1185">Reference proteome</keyword>
<dbReference type="SMART" id="SM01217">
    <property type="entry name" value="Fn3_like"/>
    <property type="match status" value="1"/>
</dbReference>
<evidence type="ECO:0000256" key="3">
    <source>
        <dbReference type="ARBA" id="ARBA00023295"/>
    </source>
</evidence>
<evidence type="ECO:0000256" key="4">
    <source>
        <dbReference type="SAM" id="SignalP"/>
    </source>
</evidence>
<gene>
    <name evidence="6" type="ORF">FISHEDRAFT_65872</name>
</gene>
<dbReference type="EMBL" id="KN881857">
    <property type="protein sequence ID" value="KIY48058.1"/>
    <property type="molecule type" value="Genomic_DNA"/>
</dbReference>
<name>A0A0D7AB55_9AGAR</name>
<dbReference type="InterPro" id="IPR051915">
    <property type="entry name" value="Cellulose_Degrad_GH3"/>
</dbReference>
<keyword evidence="4" id="KW-0732">Signal</keyword>
<dbReference type="FunFam" id="3.40.50.1700:FF:000009">
    <property type="entry name" value="Periplasmic beta-glucosidase"/>
    <property type="match status" value="1"/>
</dbReference>
<dbReference type="Proteomes" id="UP000054144">
    <property type="component" value="Unassembled WGS sequence"/>
</dbReference>
<dbReference type="InterPro" id="IPR001764">
    <property type="entry name" value="Glyco_hydro_3_N"/>
</dbReference>
<evidence type="ECO:0000256" key="2">
    <source>
        <dbReference type="ARBA" id="ARBA00022801"/>
    </source>
</evidence>
<dbReference type="Gene3D" id="3.40.50.1700">
    <property type="entry name" value="Glycoside hydrolase family 3 C-terminal domain"/>
    <property type="match status" value="1"/>
</dbReference>
<dbReference type="AlphaFoldDB" id="A0A0D7AB55"/>
<dbReference type="GO" id="GO:0008422">
    <property type="term" value="F:beta-glucosidase activity"/>
    <property type="evidence" value="ECO:0007669"/>
    <property type="project" value="TreeGrafter"/>
</dbReference>
<keyword evidence="2 6" id="KW-0378">Hydrolase</keyword>
<dbReference type="Pfam" id="PF01915">
    <property type="entry name" value="Glyco_hydro_3_C"/>
    <property type="match status" value="1"/>
</dbReference>
<keyword evidence="3" id="KW-0326">Glycosidase</keyword>
<dbReference type="SUPFAM" id="SSF51445">
    <property type="entry name" value="(Trans)glycosidases"/>
    <property type="match status" value="1"/>
</dbReference>
<dbReference type="PANTHER" id="PTHR30620:SF117">
    <property type="entry name" value="BETA-1,4-XYLOSIDASE (EUROFUNG)"/>
    <property type="match status" value="1"/>
</dbReference>
<evidence type="ECO:0000313" key="6">
    <source>
        <dbReference type="EMBL" id="KIY48058.1"/>
    </source>
</evidence>
<proteinExistence type="inferred from homology"/>
<evidence type="ECO:0000256" key="1">
    <source>
        <dbReference type="ARBA" id="ARBA00005336"/>
    </source>
</evidence>
<reference evidence="6 7" key="1">
    <citation type="journal article" date="2015" name="Fungal Genet. Biol.">
        <title>Evolution of novel wood decay mechanisms in Agaricales revealed by the genome sequences of Fistulina hepatica and Cylindrobasidium torrendii.</title>
        <authorList>
            <person name="Floudas D."/>
            <person name="Held B.W."/>
            <person name="Riley R."/>
            <person name="Nagy L.G."/>
            <person name="Koehler G."/>
            <person name="Ransdell A.S."/>
            <person name="Younus H."/>
            <person name="Chow J."/>
            <person name="Chiniquy J."/>
            <person name="Lipzen A."/>
            <person name="Tritt A."/>
            <person name="Sun H."/>
            <person name="Haridas S."/>
            <person name="LaButti K."/>
            <person name="Ohm R.A."/>
            <person name="Kues U."/>
            <person name="Blanchette R.A."/>
            <person name="Grigoriev I.V."/>
            <person name="Minto R.E."/>
            <person name="Hibbett D.S."/>
        </authorList>
    </citation>
    <scope>NUCLEOTIDE SEQUENCE [LARGE SCALE GENOMIC DNA]</scope>
    <source>
        <strain evidence="6 7">ATCC 64428</strain>
    </source>
</reference>
<comment type="similarity">
    <text evidence="1">Belongs to the glycosyl hydrolase 3 family.</text>
</comment>
<evidence type="ECO:0000313" key="7">
    <source>
        <dbReference type="Proteomes" id="UP000054144"/>
    </source>
</evidence>
<feature type="signal peptide" evidence="4">
    <location>
        <begin position="1"/>
        <end position="20"/>
    </location>
</feature>
<dbReference type="Pfam" id="PF00933">
    <property type="entry name" value="Glyco_hydro_3"/>
    <property type="match status" value="1"/>
</dbReference>
<dbReference type="OrthoDB" id="2123594at2759"/>
<dbReference type="GO" id="GO:0009251">
    <property type="term" value="P:glucan catabolic process"/>
    <property type="evidence" value="ECO:0007669"/>
    <property type="project" value="TreeGrafter"/>
</dbReference>